<sequence length="487" mass="53697">MFLFYLNVAASSTIFDTMKNKKQTNVILEKEPAFKSLQYETDISEEEENHDISIEITSKNYELTKQARLNFYYSTITIRSGVEFTKNFALGETIESSIGGSIFITSCMLHTFGNEKPIKFSHNQATNGGAIFSFGSSVFLTICMLDSNVAYKYGGAVYYSGIIPEEEYKGYPVQFIANKCILSNNIGSECGGALFFSSTLEIYFDQCQIMNNTAAYSGAGIFSSNVDFLKVINSLLAYNNLTFAPLYDPNISNSFTLMLPFVDDQVLDGIRGGGAIGFISPNNANLQKEKGYFYSQGNCYSYNNARNTASNKRKVTGNAIYIQGNAKFESIDDVIPNYKDNGLYIAFSGSQAISPVIKLSNIYNGAGNICPGNTDQADTVFTFAKKQIKEEISNILPTKYSFNSISFTRKVSITKNIMNRLPNGVSFASGSIINPYQTPDATTASSISINNVEENESNSNSTIESSTLNKTQLYILLLLLLLLSLLF</sequence>
<organism evidence="8 9">
    <name type="scientific">Trichomonas vaginalis (strain ATCC PRA-98 / G3)</name>
    <dbReference type="NCBI Taxonomy" id="412133"/>
    <lineage>
        <taxon>Eukaryota</taxon>
        <taxon>Metamonada</taxon>
        <taxon>Parabasalia</taxon>
        <taxon>Trichomonadida</taxon>
        <taxon>Trichomonadidae</taxon>
        <taxon>Trichomonas</taxon>
    </lineage>
</organism>
<keyword evidence="6" id="KW-0472">Membrane</keyword>
<dbReference type="GO" id="GO:0005576">
    <property type="term" value="C:extracellular region"/>
    <property type="evidence" value="ECO:0007669"/>
    <property type="project" value="UniProtKB-SubCell"/>
</dbReference>
<evidence type="ECO:0000256" key="5">
    <source>
        <dbReference type="ARBA" id="ARBA00022729"/>
    </source>
</evidence>
<dbReference type="SMR" id="A2ECZ9"/>
<dbReference type="Pfam" id="PF02415">
    <property type="entry name" value="Chlam_PMP"/>
    <property type="match status" value="1"/>
</dbReference>
<dbReference type="InParanoid" id="A2ECZ9"/>
<proteinExistence type="predicted"/>
<comment type="subcellular location">
    <subcellularLocation>
        <location evidence="1">Cell envelope</location>
    </subcellularLocation>
    <subcellularLocation>
        <location evidence="2">Cell outer membrane</location>
    </subcellularLocation>
    <subcellularLocation>
        <location evidence="3">Secreted</location>
    </subcellularLocation>
</comment>
<accession>A2ECZ9</accession>
<dbReference type="EMBL" id="DS113357">
    <property type="protein sequence ID" value="EAY09450.1"/>
    <property type="molecule type" value="Genomic_DNA"/>
</dbReference>
<evidence type="ECO:0000256" key="3">
    <source>
        <dbReference type="ARBA" id="ARBA00004613"/>
    </source>
</evidence>
<dbReference type="NCBIfam" id="TIGR01376">
    <property type="entry name" value="POMP_repeat"/>
    <property type="match status" value="1"/>
</dbReference>
<evidence type="ECO:0000256" key="2">
    <source>
        <dbReference type="ARBA" id="ARBA00004442"/>
    </source>
</evidence>
<name>A2ECZ9_TRIV3</name>
<dbReference type="VEuPathDB" id="TrichDB:TVAGG3_0860750"/>
<keyword evidence="4" id="KW-0964">Secreted</keyword>
<protein>
    <submittedName>
        <fullName evidence="8">Polymorphic membrane protein, putative</fullName>
    </submittedName>
</protein>
<evidence type="ECO:0000256" key="4">
    <source>
        <dbReference type="ARBA" id="ARBA00022525"/>
    </source>
</evidence>
<evidence type="ECO:0000256" key="6">
    <source>
        <dbReference type="ARBA" id="ARBA00023136"/>
    </source>
</evidence>
<evidence type="ECO:0000256" key="1">
    <source>
        <dbReference type="ARBA" id="ARBA00004196"/>
    </source>
</evidence>
<keyword evidence="5" id="KW-0732">Signal</keyword>
<evidence type="ECO:0000313" key="9">
    <source>
        <dbReference type="Proteomes" id="UP000001542"/>
    </source>
</evidence>
<evidence type="ECO:0000256" key="7">
    <source>
        <dbReference type="ARBA" id="ARBA00023237"/>
    </source>
</evidence>
<dbReference type="Proteomes" id="UP000001542">
    <property type="component" value="Unassembled WGS sequence"/>
</dbReference>
<dbReference type="AlphaFoldDB" id="A2ECZ9"/>
<reference evidence="8" key="2">
    <citation type="journal article" date="2007" name="Science">
        <title>Draft genome sequence of the sexually transmitted pathogen Trichomonas vaginalis.</title>
        <authorList>
            <person name="Carlton J.M."/>
            <person name="Hirt R.P."/>
            <person name="Silva J.C."/>
            <person name="Delcher A.L."/>
            <person name="Schatz M."/>
            <person name="Zhao Q."/>
            <person name="Wortman J.R."/>
            <person name="Bidwell S.L."/>
            <person name="Alsmark U.C.M."/>
            <person name="Besteiro S."/>
            <person name="Sicheritz-Ponten T."/>
            <person name="Noel C.J."/>
            <person name="Dacks J.B."/>
            <person name="Foster P.G."/>
            <person name="Simillion C."/>
            <person name="Van de Peer Y."/>
            <person name="Miranda-Saavedra D."/>
            <person name="Barton G.J."/>
            <person name="Westrop G.D."/>
            <person name="Mueller S."/>
            <person name="Dessi D."/>
            <person name="Fiori P.L."/>
            <person name="Ren Q."/>
            <person name="Paulsen I."/>
            <person name="Zhang H."/>
            <person name="Bastida-Corcuera F.D."/>
            <person name="Simoes-Barbosa A."/>
            <person name="Brown M.T."/>
            <person name="Hayes R.D."/>
            <person name="Mukherjee M."/>
            <person name="Okumura C.Y."/>
            <person name="Schneider R."/>
            <person name="Smith A.J."/>
            <person name="Vanacova S."/>
            <person name="Villalvazo M."/>
            <person name="Haas B.J."/>
            <person name="Pertea M."/>
            <person name="Feldblyum T.V."/>
            <person name="Utterback T.R."/>
            <person name="Shu C.L."/>
            <person name="Osoegawa K."/>
            <person name="de Jong P.J."/>
            <person name="Hrdy I."/>
            <person name="Horvathova L."/>
            <person name="Zubacova Z."/>
            <person name="Dolezal P."/>
            <person name="Malik S.B."/>
            <person name="Logsdon J.M. Jr."/>
            <person name="Henze K."/>
            <person name="Gupta A."/>
            <person name="Wang C.C."/>
            <person name="Dunne R.L."/>
            <person name="Upcroft J.A."/>
            <person name="Upcroft P."/>
            <person name="White O."/>
            <person name="Salzberg S.L."/>
            <person name="Tang P."/>
            <person name="Chiu C.-H."/>
            <person name="Lee Y.-S."/>
            <person name="Embley T.M."/>
            <person name="Coombs G.H."/>
            <person name="Mottram J.C."/>
            <person name="Tachezy J."/>
            <person name="Fraser-Liggett C.M."/>
            <person name="Johnson P.J."/>
        </authorList>
    </citation>
    <scope>NUCLEOTIDE SEQUENCE [LARGE SCALE GENOMIC DNA]</scope>
    <source>
        <strain evidence="8">G3</strain>
    </source>
</reference>
<dbReference type="InterPro" id="IPR003368">
    <property type="entry name" value="POMP_repeat"/>
</dbReference>
<dbReference type="KEGG" id="tva:4767369"/>
<dbReference type="VEuPathDB" id="TrichDB:TVAG_126110"/>
<gene>
    <name evidence="8" type="ORF">TVAG_126110</name>
</gene>
<dbReference type="RefSeq" id="XP_001321673.1">
    <property type="nucleotide sequence ID" value="XM_001321638.1"/>
</dbReference>
<keyword evidence="7" id="KW-0998">Cell outer membrane</keyword>
<reference evidence="8" key="1">
    <citation type="submission" date="2006-10" db="EMBL/GenBank/DDBJ databases">
        <authorList>
            <person name="Amadeo P."/>
            <person name="Zhao Q."/>
            <person name="Wortman J."/>
            <person name="Fraser-Liggett C."/>
            <person name="Carlton J."/>
        </authorList>
    </citation>
    <scope>NUCLEOTIDE SEQUENCE</scope>
    <source>
        <strain evidence="8">G3</strain>
    </source>
</reference>
<keyword evidence="9" id="KW-1185">Reference proteome</keyword>
<evidence type="ECO:0000313" key="8">
    <source>
        <dbReference type="EMBL" id="EAY09450.1"/>
    </source>
</evidence>